<comment type="caution">
    <text evidence="2">The sequence shown here is derived from an EMBL/GenBank/DDBJ whole genome shotgun (WGS) entry which is preliminary data.</text>
</comment>
<dbReference type="PANTHER" id="PTHR41878:SF1">
    <property type="entry name" value="TNPR PROTEIN"/>
    <property type="match status" value="1"/>
</dbReference>
<evidence type="ECO:0000313" key="2">
    <source>
        <dbReference type="EMBL" id="TXH91653.1"/>
    </source>
</evidence>
<dbReference type="RefSeq" id="WP_276656649.1">
    <property type="nucleotide sequence ID" value="NZ_SSFD01000030.1"/>
</dbReference>
<gene>
    <name evidence="2" type="ORF">E6Q80_02105</name>
</gene>
<dbReference type="Gene3D" id="3.10.290.30">
    <property type="entry name" value="MM3350-like"/>
    <property type="match status" value="1"/>
</dbReference>
<name>A0A5C7T6Q4_THASP</name>
<accession>A0A5C7T6Q4</accession>
<proteinExistence type="predicted"/>
<protein>
    <submittedName>
        <fullName evidence="2">Plasmid pRiA4b ORF-3 family protein</fullName>
    </submittedName>
</protein>
<reference evidence="2 3" key="1">
    <citation type="submission" date="2018-09" db="EMBL/GenBank/DDBJ databases">
        <title>Metagenome Assembled Genomes from an Advanced Water Purification Facility.</title>
        <authorList>
            <person name="Stamps B.W."/>
            <person name="Spear J.R."/>
        </authorList>
    </citation>
    <scope>NUCLEOTIDE SEQUENCE [LARGE SCALE GENOMIC DNA]</scope>
    <source>
        <strain evidence="2">Bin_27_1</strain>
    </source>
</reference>
<sequence>MAKRRPESTYTLRVELEGIEPLVWRRLLVDGSVSLGRLHHYIQAAMGWTDAHLHEYEIAGTTYAIPHPEDDPTRDITDERRTRLDRLATVGDHFLYRYDFGDNWTHRVVVERVEPTEEGAGGYAYVAAGERACPPEDVGGASSYMQFVRVICERPASEEGTALLRWAGEDFDAERYDRHAANAALLRMAWNRWV</sequence>
<dbReference type="InterPro" id="IPR012912">
    <property type="entry name" value="Plasmid_pRiA4b_Orf3-like"/>
</dbReference>
<dbReference type="Pfam" id="PF07929">
    <property type="entry name" value="PRiA4_ORF3"/>
    <property type="match status" value="1"/>
</dbReference>
<dbReference type="AlphaFoldDB" id="A0A5C7T6Q4"/>
<evidence type="ECO:0000259" key="1">
    <source>
        <dbReference type="Pfam" id="PF07929"/>
    </source>
</evidence>
<dbReference type="PANTHER" id="PTHR41878">
    <property type="entry name" value="LEXA REPRESSOR-RELATED"/>
    <property type="match status" value="1"/>
</dbReference>
<evidence type="ECO:0000313" key="3">
    <source>
        <dbReference type="Proteomes" id="UP000321192"/>
    </source>
</evidence>
<dbReference type="Proteomes" id="UP000321192">
    <property type="component" value="Unassembled WGS sequence"/>
</dbReference>
<dbReference type="EMBL" id="SSFD01000030">
    <property type="protein sequence ID" value="TXH91653.1"/>
    <property type="molecule type" value="Genomic_DNA"/>
</dbReference>
<dbReference type="InterPro" id="IPR024047">
    <property type="entry name" value="MM3350-like_sf"/>
</dbReference>
<feature type="domain" description="Plasmid pRiA4b Orf3-like" evidence="1">
    <location>
        <begin position="9"/>
        <end position="179"/>
    </location>
</feature>
<organism evidence="2 3">
    <name type="scientific">Thauera aminoaromatica</name>
    <dbReference type="NCBI Taxonomy" id="164330"/>
    <lineage>
        <taxon>Bacteria</taxon>
        <taxon>Pseudomonadati</taxon>
        <taxon>Pseudomonadota</taxon>
        <taxon>Betaproteobacteria</taxon>
        <taxon>Rhodocyclales</taxon>
        <taxon>Zoogloeaceae</taxon>
        <taxon>Thauera</taxon>
    </lineage>
</organism>
<dbReference type="SUPFAM" id="SSF159941">
    <property type="entry name" value="MM3350-like"/>
    <property type="match status" value="1"/>
</dbReference>